<dbReference type="GO" id="GO:0046556">
    <property type="term" value="F:alpha-L-arabinofuranosidase activity"/>
    <property type="evidence" value="ECO:0007669"/>
    <property type="project" value="TreeGrafter"/>
</dbReference>
<dbReference type="GO" id="GO:0008422">
    <property type="term" value="F:beta-glucosidase activity"/>
    <property type="evidence" value="ECO:0007669"/>
    <property type="project" value="UniProtKB-ARBA"/>
</dbReference>
<dbReference type="Pfam" id="PF00933">
    <property type="entry name" value="Glyco_hydro_3"/>
    <property type="match status" value="1"/>
</dbReference>
<sequence length="804" mass="90321">MKKKHLLQLIGIGLLTHSMVLAKERTDIYHKDWIDFNKNGKMDIYEDTKQPIEKRIQDLLSQMSVDEKTCQLATLYGYKRVLNDSLPTDNWKNEIWKDGIANIDEQLNGIGKGAQIAPHLIYPFSNHAKAINKIQRWFIEETRLGIPVDFSNEGIHGLNHTKATPLPAPIGIGCTWNRKLILQAGEIAGKEAKALGYTNVYAPILDIARDPRWGRVLECYGEDPYLVGTLGTQMVKGIQKQGVASTLKHFAVYSVPKGGRDGNARTDPHVSPRELHELYLYPFKKVIQEAQPMGVMSSYNDWNGEPVSASYYFLTELLRQQFGFKGYVVSDSEAVEFVASKHHVAPDYEDAVRQVAEAGLNVRTHFTPPHDYILPMRNLIQNGRISMKTIDNLVADVLRVKFELGLFDSPYVTDIKAADKIVGADKNQDFVLDIQKQSLVLLKNDNNLLPLNKKEIKNILITGPLAKETNYMISRYGPQELNNITVYDGIKDYVGNDITLSYAKGCETTDKYWPESEIIHYPLSDKEKQDIQEAVSLAQNNDIIIAVLGEDEECTGESKSRTGLNLPGRQQQLLEALYSTGKPIVLVLINGQPLTINWANKFIPSILEAWFPNHLGGKAIAETLFGDYNPGGKLSVTFPKTIGQIELNFPFKPGSQAGQHQEGPNGYGKTRVNGALYPFGYGLSYTTFKYENLKITPTSQKTKGDFKITADITNTGKRSGDEIVQLYIRDKVSSVITYDSQLRGFERVNLKPGETKKVEFTLHPEDLMILDKNMNWTVEPGEFEFMLGASSEDIRLKQIVQVTP</sequence>
<dbReference type="SUPFAM" id="SSF51445">
    <property type="entry name" value="(Trans)glycosidases"/>
    <property type="match status" value="1"/>
</dbReference>
<proteinExistence type="inferred from homology"/>
<dbReference type="Pfam" id="PF01915">
    <property type="entry name" value="Glyco_hydro_3_C"/>
    <property type="match status" value="1"/>
</dbReference>
<evidence type="ECO:0000259" key="4">
    <source>
        <dbReference type="SMART" id="SM01217"/>
    </source>
</evidence>
<evidence type="ECO:0000256" key="1">
    <source>
        <dbReference type="ARBA" id="ARBA00005336"/>
    </source>
</evidence>
<organism evidence="5 6">
    <name type="scientific">Coprobacter secundus subsp. similis</name>
    <dbReference type="NCBI Taxonomy" id="2751153"/>
    <lineage>
        <taxon>Bacteria</taxon>
        <taxon>Pseudomonadati</taxon>
        <taxon>Bacteroidota</taxon>
        <taxon>Bacteroidia</taxon>
        <taxon>Bacteroidales</taxon>
        <taxon>Barnesiellaceae</taxon>
        <taxon>Coprobacter</taxon>
    </lineage>
</organism>
<keyword evidence="6" id="KW-1185">Reference proteome</keyword>
<protein>
    <submittedName>
        <fullName evidence="5">Beta-glucosidase</fullName>
    </submittedName>
</protein>
<dbReference type="SUPFAM" id="SSF52279">
    <property type="entry name" value="Beta-D-glucan exohydrolase, C-terminal domain"/>
    <property type="match status" value="1"/>
</dbReference>
<dbReference type="Gene3D" id="2.60.40.10">
    <property type="entry name" value="Immunoglobulins"/>
    <property type="match status" value="1"/>
</dbReference>
<evidence type="ECO:0000313" key="6">
    <source>
        <dbReference type="Proteomes" id="UP000594042"/>
    </source>
</evidence>
<accession>A0A7G1HUW5</accession>
<keyword evidence="3" id="KW-0378">Hydrolase</keyword>
<dbReference type="PRINTS" id="PR00133">
    <property type="entry name" value="GLHYDRLASE3"/>
</dbReference>
<dbReference type="PANTHER" id="PTHR42721">
    <property type="entry name" value="SUGAR HYDROLASE-RELATED"/>
    <property type="match status" value="1"/>
</dbReference>
<dbReference type="Gene3D" id="3.40.50.1700">
    <property type="entry name" value="Glycoside hydrolase family 3 C-terminal domain"/>
    <property type="match status" value="1"/>
</dbReference>
<comment type="similarity">
    <text evidence="1">Belongs to the glycosyl hydrolase 3 family.</text>
</comment>
<dbReference type="InterPro" id="IPR036881">
    <property type="entry name" value="Glyco_hydro_3_C_sf"/>
</dbReference>
<dbReference type="RefSeq" id="WP_021929386.1">
    <property type="nucleotide sequence ID" value="NZ_AP023322.1"/>
</dbReference>
<dbReference type="InterPro" id="IPR036962">
    <property type="entry name" value="Glyco_hydro_3_N_sf"/>
</dbReference>
<dbReference type="GO" id="GO:0045493">
    <property type="term" value="P:xylan catabolic process"/>
    <property type="evidence" value="ECO:0007669"/>
    <property type="project" value="InterPro"/>
</dbReference>
<dbReference type="EMBL" id="AP023322">
    <property type="protein sequence ID" value="BCI63350.1"/>
    <property type="molecule type" value="Genomic_DNA"/>
</dbReference>
<dbReference type="InterPro" id="IPR001764">
    <property type="entry name" value="Glyco_hydro_3_N"/>
</dbReference>
<dbReference type="KEGG" id="copr:Cop2CBH44_17030"/>
<dbReference type="GO" id="GO:0031222">
    <property type="term" value="P:arabinan catabolic process"/>
    <property type="evidence" value="ECO:0007669"/>
    <property type="project" value="TreeGrafter"/>
</dbReference>
<evidence type="ECO:0000256" key="2">
    <source>
        <dbReference type="ARBA" id="ARBA00022729"/>
    </source>
</evidence>
<dbReference type="PANTHER" id="PTHR42721:SF3">
    <property type="entry name" value="BETA-D-XYLOSIDASE 5-RELATED"/>
    <property type="match status" value="1"/>
</dbReference>
<dbReference type="InterPro" id="IPR026891">
    <property type="entry name" value="Fn3-like"/>
</dbReference>
<evidence type="ECO:0000313" key="5">
    <source>
        <dbReference type="EMBL" id="BCI63350.1"/>
    </source>
</evidence>
<name>A0A7G1HUW5_9BACT</name>
<dbReference type="GO" id="GO:0009044">
    <property type="term" value="F:xylan 1,4-beta-xylosidase activity"/>
    <property type="evidence" value="ECO:0007669"/>
    <property type="project" value="InterPro"/>
</dbReference>
<feature type="domain" description="Fibronectin type III-like" evidence="4">
    <location>
        <begin position="722"/>
        <end position="791"/>
    </location>
</feature>
<dbReference type="AlphaFoldDB" id="A0A7G1HUW5"/>
<dbReference type="InterPro" id="IPR017853">
    <property type="entry name" value="GH"/>
</dbReference>
<keyword evidence="2" id="KW-0732">Signal</keyword>
<dbReference type="InterPro" id="IPR013783">
    <property type="entry name" value="Ig-like_fold"/>
</dbReference>
<gene>
    <name evidence="5" type="ORF">Cop2CBH44_17030</name>
</gene>
<dbReference type="InterPro" id="IPR002772">
    <property type="entry name" value="Glyco_hydro_3_C"/>
</dbReference>
<dbReference type="Proteomes" id="UP000594042">
    <property type="component" value="Chromosome"/>
</dbReference>
<dbReference type="Gene3D" id="3.20.20.300">
    <property type="entry name" value="Glycoside hydrolase, family 3, N-terminal domain"/>
    <property type="match status" value="1"/>
</dbReference>
<reference evidence="6" key="1">
    <citation type="submission" date="2020-07" db="EMBL/GenBank/DDBJ databases">
        <title>Complete genome sequencing of Coprobacter sp. strain 2CBH44.</title>
        <authorList>
            <person name="Sakamoto M."/>
            <person name="Murakami T."/>
            <person name="Mori H."/>
        </authorList>
    </citation>
    <scope>NUCLEOTIDE SEQUENCE [LARGE SCALE GENOMIC DNA]</scope>
    <source>
        <strain evidence="6">2CBH44</strain>
    </source>
</reference>
<dbReference type="FunFam" id="2.60.40.10:FF:000495">
    <property type="entry name" value="Periplasmic beta-glucosidase"/>
    <property type="match status" value="1"/>
</dbReference>
<evidence type="ECO:0000256" key="3">
    <source>
        <dbReference type="ARBA" id="ARBA00022801"/>
    </source>
</evidence>
<dbReference type="SMART" id="SM01217">
    <property type="entry name" value="Fn3_like"/>
    <property type="match status" value="1"/>
</dbReference>
<dbReference type="InterPro" id="IPR044993">
    <property type="entry name" value="BXL"/>
</dbReference>
<dbReference type="Pfam" id="PF14310">
    <property type="entry name" value="Fn3-like"/>
    <property type="match status" value="1"/>
</dbReference>